<dbReference type="AlphaFoldDB" id="A0A4Y2KY47"/>
<organism evidence="1 2">
    <name type="scientific">Araneus ventricosus</name>
    <name type="common">Orbweaver spider</name>
    <name type="synonym">Epeira ventricosa</name>
    <dbReference type="NCBI Taxonomy" id="182803"/>
    <lineage>
        <taxon>Eukaryota</taxon>
        <taxon>Metazoa</taxon>
        <taxon>Ecdysozoa</taxon>
        <taxon>Arthropoda</taxon>
        <taxon>Chelicerata</taxon>
        <taxon>Arachnida</taxon>
        <taxon>Araneae</taxon>
        <taxon>Araneomorphae</taxon>
        <taxon>Entelegynae</taxon>
        <taxon>Araneoidea</taxon>
        <taxon>Araneidae</taxon>
        <taxon>Araneus</taxon>
    </lineage>
</organism>
<sequence>MGVAIALSLWTKEMLSGKFETVSTEYRGIFLKNRFATVDEIGIHTYQPERKEQSKERGNERGVCPPKENRTFSWKVYDYILLECSLYNLLRLFGKGQNHYRTVLCFFVGSFLNNEIRVKRYYLTQKKIAFHRDSAPTHTSAVVKAKLYDLCYQVLKQRPPSPFSQFGFIELLPVPKHDKNG</sequence>
<accession>A0A4Y2KY47</accession>
<dbReference type="Gene3D" id="3.30.420.10">
    <property type="entry name" value="Ribonuclease H-like superfamily/Ribonuclease H"/>
    <property type="match status" value="1"/>
</dbReference>
<proteinExistence type="predicted"/>
<dbReference type="GO" id="GO:0003676">
    <property type="term" value="F:nucleic acid binding"/>
    <property type="evidence" value="ECO:0007669"/>
    <property type="project" value="InterPro"/>
</dbReference>
<comment type="caution">
    <text evidence="1">The sequence shown here is derived from an EMBL/GenBank/DDBJ whole genome shotgun (WGS) entry which is preliminary data.</text>
</comment>
<keyword evidence="2" id="KW-1185">Reference proteome</keyword>
<dbReference type="Proteomes" id="UP000499080">
    <property type="component" value="Unassembled WGS sequence"/>
</dbReference>
<evidence type="ECO:0000313" key="2">
    <source>
        <dbReference type="Proteomes" id="UP000499080"/>
    </source>
</evidence>
<dbReference type="EMBL" id="BGPR01005048">
    <property type="protein sequence ID" value="GBN06286.1"/>
    <property type="molecule type" value="Genomic_DNA"/>
</dbReference>
<reference evidence="1 2" key="1">
    <citation type="journal article" date="2019" name="Sci. Rep.">
        <title>Orb-weaving spider Araneus ventricosus genome elucidates the spidroin gene catalogue.</title>
        <authorList>
            <person name="Kono N."/>
            <person name="Nakamura H."/>
            <person name="Ohtoshi R."/>
            <person name="Moran D.A.P."/>
            <person name="Shinohara A."/>
            <person name="Yoshida Y."/>
            <person name="Fujiwara M."/>
            <person name="Mori M."/>
            <person name="Tomita M."/>
            <person name="Arakawa K."/>
        </authorList>
    </citation>
    <scope>NUCLEOTIDE SEQUENCE [LARGE SCALE GENOMIC DNA]</scope>
</reference>
<gene>
    <name evidence="1" type="ORF">AVEN_266520_1</name>
</gene>
<evidence type="ECO:0000313" key="1">
    <source>
        <dbReference type="EMBL" id="GBN06286.1"/>
    </source>
</evidence>
<evidence type="ECO:0008006" key="3">
    <source>
        <dbReference type="Google" id="ProtNLM"/>
    </source>
</evidence>
<name>A0A4Y2KY47_ARAVE</name>
<protein>
    <recommendedName>
        <fullName evidence="3">Mariner Mos1 transposase</fullName>
    </recommendedName>
</protein>
<dbReference type="InterPro" id="IPR036397">
    <property type="entry name" value="RNaseH_sf"/>
</dbReference>